<comment type="caution">
    <text evidence="11">The sequence shown here is derived from an EMBL/GenBank/DDBJ whole genome shotgun (WGS) entry which is preliminary data.</text>
</comment>
<keyword evidence="1" id="KW-0805">Transcription regulation</keyword>
<dbReference type="PROSITE" id="PS51293">
    <property type="entry name" value="SANT"/>
    <property type="match status" value="1"/>
</dbReference>
<evidence type="ECO:0000256" key="2">
    <source>
        <dbReference type="ARBA" id="ARBA00023125"/>
    </source>
</evidence>
<dbReference type="InterPro" id="IPR017930">
    <property type="entry name" value="Myb_dom"/>
</dbReference>
<dbReference type="SUPFAM" id="SSF46689">
    <property type="entry name" value="Homeodomain-like"/>
    <property type="match status" value="2"/>
</dbReference>
<keyword evidence="2" id="KW-0238">DNA-binding</keyword>
<dbReference type="FunFam" id="1.10.10.10:FF:000020">
    <property type="entry name" value="SWI/SNF complex subunit SMARCC2 isoform c"/>
    <property type="match status" value="1"/>
</dbReference>
<dbReference type="FunFam" id="1.10.10.60:FF:000014">
    <property type="entry name" value="SWI/SNF complex subunit SMARCC2 isoform C"/>
    <property type="match status" value="1"/>
</dbReference>
<feature type="region of interest" description="Disordered" evidence="6">
    <location>
        <begin position="293"/>
        <end position="323"/>
    </location>
</feature>
<keyword evidence="12" id="KW-1185">Reference proteome</keyword>
<keyword evidence="5" id="KW-0175">Coiled coil</keyword>
<feature type="non-terminal residue" evidence="11">
    <location>
        <position position="1"/>
    </location>
</feature>
<evidence type="ECO:0000256" key="4">
    <source>
        <dbReference type="ARBA" id="ARBA00023242"/>
    </source>
</evidence>
<dbReference type="GO" id="GO:0005634">
    <property type="term" value="C:nucleus"/>
    <property type="evidence" value="ECO:0007669"/>
    <property type="project" value="UniProtKB-ARBA"/>
</dbReference>
<dbReference type="CDD" id="cd00167">
    <property type="entry name" value="SANT"/>
    <property type="match status" value="1"/>
</dbReference>
<evidence type="ECO:0000313" key="11">
    <source>
        <dbReference type="EMBL" id="KAF9617703.1"/>
    </source>
</evidence>
<dbReference type="Proteomes" id="UP000631114">
    <property type="component" value="Unassembled WGS sequence"/>
</dbReference>
<feature type="domain" description="HTH myb-type" evidence="10">
    <location>
        <begin position="233"/>
        <end position="267"/>
    </location>
</feature>
<dbReference type="InterPro" id="IPR017884">
    <property type="entry name" value="SANT_dom"/>
</dbReference>
<feature type="domain" description="Myb-like" evidence="7">
    <location>
        <begin position="225"/>
        <end position="275"/>
    </location>
</feature>
<dbReference type="PROSITE" id="PS50934">
    <property type="entry name" value="SWIRM"/>
    <property type="match status" value="1"/>
</dbReference>
<accession>A0A835IJH1</accession>
<dbReference type="Gene3D" id="1.10.10.10">
    <property type="entry name" value="Winged helix-like DNA-binding domain superfamily/Winged helix DNA-binding domain"/>
    <property type="match status" value="1"/>
</dbReference>
<evidence type="ECO:0008006" key="13">
    <source>
        <dbReference type="Google" id="ProtNLM"/>
    </source>
</evidence>
<name>A0A835IJH1_9MAGN</name>
<dbReference type="InterPro" id="IPR009057">
    <property type="entry name" value="Homeodomain-like_sf"/>
</dbReference>
<dbReference type="PROSITE" id="PS50090">
    <property type="entry name" value="MYB_LIKE"/>
    <property type="match status" value="1"/>
</dbReference>
<organism evidence="11 12">
    <name type="scientific">Coptis chinensis</name>
    <dbReference type="NCBI Taxonomy" id="261450"/>
    <lineage>
        <taxon>Eukaryota</taxon>
        <taxon>Viridiplantae</taxon>
        <taxon>Streptophyta</taxon>
        <taxon>Embryophyta</taxon>
        <taxon>Tracheophyta</taxon>
        <taxon>Spermatophyta</taxon>
        <taxon>Magnoliopsida</taxon>
        <taxon>Ranunculales</taxon>
        <taxon>Ranunculaceae</taxon>
        <taxon>Coptidoideae</taxon>
        <taxon>Coptis</taxon>
    </lineage>
</organism>
<evidence type="ECO:0000259" key="10">
    <source>
        <dbReference type="PROSITE" id="PS51294"/>
    </source>
</evidence>
<dbReference type="Pfam" id="PF00249">
    <property type="entry name" value="Myb_DNA-binding"/>
    <property type="match status" value="1"/>
</dbReference>
<dbReference type="GO" id="GO:0003677">
    <property type="term" value="F:DNA binding"/>
    <property type="evidence" value="ECO:0007669"/>
    <property type="project" value="UniProtKB-KW"/>
</dbReference>
<feature type="coiled-coil region" evidence="5">
    <location>
        <begin position="411"/>
        <end position="438"/>
    </location>
</feature>
<proteinExistence type="predicted"/>
<reference evidence="11 12" key="1">
    <citation type="submission" date="2020-10" db="EMBL/GenBank/DDBJ databases">
        <title>The Coptis chinensis genome and diversification of protoberbering-type alkaloids.</title>
        <authorList>
            <person name="Wang B."/>
            <person name="Shu S."/>
            <person name="Song C."/>
            <person name="Liu Y."/>
        </authorList>
    </citation>
    <scope>NUCLEOTIDE SEQUENCE [LARGE SCALE GENOMIC DNA]</scope>
    <source>
        <strain evidence="11">HL-2020</strain>
        <tissue evidence="11">Leaf</tissue>
    </source>
</reference>
<evidence type="ECO:0000259" key="7">
    <source>
        <dbReference type="PROSITE" id="PS50090"/>
    </source>
</evidence>
<dbReference type="Gene3D" id="1.10.10.60">
    <property type="entry name" value="Homeodomain-like"/>
    <property type="match status" value="1"/>
</dbReference>
<evidence type="ECO:0000256" key="1">
    <source>
        <dbReference type="ARBA" id="ARBA00023015"/>
    </source>
</evidence>
<dbReference type="EMBL" id="JADFTS010000003">
    <property type="protein sequence ID" value="KAF9617703.1"/>
    <property type="molecule type" value="Genomic_DNA"/>
</dbReference>
<dbReference type="InterPro" id="IPR001005">
    <property type="entry name" value="SANT/Myb"/>
</dbReference>
<protein>
    <recommendedName>
        <fullName evidence="13">SWI/SNF complex subunit SWI3B</fullName>
    </recommendedName>
</protein>
<gene>
    <name evidence="11" type="ORF">IFM89_038203</name>
</gene>
<dbReference type="InterPro" id="IPR036388">
    <property type="entry name" value="WH-like_DNA-bd_sf"/>
</dbReference>
<evidence type="ECO:0000256" key="5">
    <source>
        <dbReference type="SAM" id="Coils"/>
    </source>
</evidence>
<keyword evidence="3" id="KW-0804">Transcription</keyword>
<evidence type="ECO:0000259" key="8">
    <source>
        <dbReference type="PROSITE" id="PS50934"/>
    </source>
</evidence>
<dbReference type="PANTHER" id="PTHR12802:SF44">
    <property type="entry name" value="SWI_SNF COMPLEX SUBUNIT SWI3B"/>
    <property type="match status" value="1"/>
</dbReference>
<evidence type="ECO:0000259" key="9">
    <source>
        <dbReference type="PROSITE" id="PS51293"/>
    </source>
</evidence>
<dbReference type="PANTHER" id="PTHR12802">
    <property type="entry name" value="SWI/SNF COMPLEX-RELATED"/>
    <property type="match status" value="1"/>
</dbReference>
<dbReference type="OrthoDB" id="118550at2759"/>
<evidence type="ECO:0000256" key="3">
    <source>
        <dbReference type="ARBA" id="ARBA00023163"/>
    </source>
</evidence>
<feature type="domain" description="SWIRM" evidence="8">
    <location>
        <begin position="54"/>
        <end position="151"/>
    </location>
</feature>
<feature type="region of interest" description="Disordered" evidence="6">
    <location>
        <begin position="30"/>
        <end position="50"/>
    </location>
</feature>
<dbReference type="PROSITE" id="PS51294">
    <property type="entry name" value="HTH_MYB"/>
    <property type="match status" value="1"/>
</dbReference>
<keyword evidence="4" id="KW-0539">Nucleus</keyword>
<evidence type="ECO:0000256" key="6">
    <source>
        <dbReference type="SAM" id="MobiDB-lite"/>
    </source>
</evidence>
<sequence length="505" mass="56658">NGILLHCTTDITNMATVSPIKEQVTPTSVLPTNKNKETANSSDSKLQDSSNDVITIPSHSRWFSWDKVHECEQRSLPEFFEGRLPLKNPKVYMYIRNSIIKLFRKHPSRKITFTQVRKVLVGDVGSTRRVFDFLEGWGLINYTGAVQKSHSKLDDKENKLSGDFGDSSLLSKKETSKRFCSLCKTVCSIACFVSDKLDQTLCARCFVRGQYRIGPSNNDFRRVEISEQNMSEWTDKETLNLLEAVTHYGDDWKKIAEHVGGRTEKECVARFVKLPFAEQFINRPDSLAVVEYQQTRTPSEAETGEDNSISSSPAKKTRLTPFSDTSNPIMAQVAFLSAMVGSGVAEAAARAAVGALSDTNLPTDQRRIERRSNSLPEKRDQYGTGSLVLLETYGLSSDSESASGANGSDDMNRLVEAVAEAQEQIQKEEQDIQRSITDILGVQMKDLQDKIFQFEEIELQVEKEWEQLQLMKNLLFADELSLLFKRPTRLASSGDSTNSSKPEDS</sequence>
<dbReference type="InterPro" id="IPR007526">
    <property type="entry name" value="SWIRM"/>
</dbReference>
<feature type="domain" description="SANT" evidence="9">
    <location>
        <begin position="228"/>
        <end position="279"/>
    </location>
</feature>
<dbReference type="Pfam" id="PF04433">
    <property type="entry name" value="SWIRM"/>
    <property type="match status" value="1"/>
</dbReference>
<evidence type="ECO:0000313" key="12">
    <source>
        <dbReference type="Proteomes" id="UP000631114"/>
    </source>
</evidence>
<dbReference type="SMART" id="SM00717">
    <property type="entry name" value="SANT"/>
    <property type="match status" value="1"/>
</dbReference>
<dbReference type="AlphaFoldDB" id="A0A835IJH1"/>